<keyword evidence="5" id="KW-1185">Reference proteome</keyword>
<gene>
    <name evidence="4" type="ORF">WI372_12620</name>
</gene>
<evidence type="ECO:0000313" key="5">
    <source>
        <dbReference type="Proteomes" id="UP001484239"/>
    </source>
</evidence>
<dbReference type="RefSeq" id="WP_405278889.1">
    <property type="nucleotide sequence ID" value="NZ_CP144380.1"/>
</dbReference>
<keyword evidence="2" id="KW-0812">Transmembrane</keyword>
<proteinExistence type="predicted"/>
<protein>
    <submittedName>
        <fullName evidence="4">MlaD family protein</fullName>
    </submittedName>
</protein>
<comment type="caution">
    <text evidence="4">The sequence shown here is derived from an EMBL/GenBank/DDBJ whole genome shotgun (WGS) entry which is preliminary data.</text>
</comment>
<dbReference type="InterPro" id="IPR052336">
    <property type="entry name" value="MlaD_Phospholipid_Transporter"/>
</dbReference>
<keyword evidence="2" id="KW-1133">Transmembrane helix</keyword>
<feature type="domain" description="Mce/MlaD" evidence="3">
    <location>
        <begin position="37"/>
        <end position="111"/>
    </location>
</feature>
<evidence type="ECO:0000259" key="3">
    <source>
        <dbReference type="Pfam" id="PF02470"/>
    </source>
</evidence>
<name>A0ABU9EAR4_9BACT</name>
<reference evidence="4 5" key="1">
    <citation type="submission" date="2024-02" db="EMBL/GenBank/DDBJ databases">
        <title>A novel Gemmatimonadota bacterium.</title>
        <authorList>
            <person name="Du Z.-J."/>
            <person name="Ye Y.-Q."/>
        </authorList>
    </citation>
    <scope>NUCLEOTIDE SEQUENCE [LARGE SCALE GENOMIC DNA]</scope>
    <source>
        <strain evidence="4 5">DH-20</strain>
    </source>
</reference>
<keyword evidence="1" id="KW-0175">Coiled coil</keyword>
<organism evidence="4 5">
    <name type="scientific">Gaopeijia maritima</name>
    <dbReference type="NCBI Taxonomy" id="3119007"/>
    <lineage>
        <taxon>Bacteria</taxon>
        <taxon>Pseudomonadati</taxon>
        <taxon>Gemmatimonadota</taxon>
        <taxon>Longimicrobiia</taxon>
        <taxon>Gaopeijiales</taxon>
        <taxon>Gaopeijiaceae</taxon>
        <taxon>Gaopeijia</taxon>
    </lineage>
</organism>
<accession>A0ABU9EAR4</accession>
<dbReference type="InterPro" id="IPR003399">
    <property type="entry name" value="Mce/MlaD"/>
</dbReference>
<dbReference type="Proteomes" id="UP001484239">
    <property type="component" value="Unassembled WGS sequence"/>
</dbReference>
<evidence type="ECO:0000256" key="2">
    <source>
        <dbReference type="SAM" id="Phobius"/>
    </source>
</evidence>
<evidence type="ECO:0000256" key="1">
    <source>
        <dbReference type="SAM" id="Coils"/>
    </source>
</evidence>
<feature type="coiled-coil region" evidence="1">
    <location>
        <begin position="169"/>
        <end position="196"/>
    </location>
</feature>
<dbReference type="PANTHER" id="PTHR33371">
    <property type="entry name" value="INTERMEMBRANE PHOSPHOLIPID TRANSPORT SYSTEM BINDING PROTEIN MLAD-RELATED"/>
    <property type="match status" value="1"/>
</dbReference>
<dbReference type="EMBL" id="JBBHLI010000007">
    <property type="protein sequence ID" value="MEK9501827.1"/>
    <property type="molecule type" value="Genomic_DNA"/>
</dbReference>
<dbReference type="Pfam" id="PF02470">
    <property type="entry name" value="MlaD"/>
    <property type="match status" value="1"/>
</dbReference>
<dbReference type="PANTHER" id="PTHR33371:SF4">
    <property type="entry name" value="INTERMEMBRANE PHOSPHOLIPID TRANSPORT SYSTEM BINDING PROTEIN MLAD"/>
    <property type="match status" value="1"/>
</dbReference>
<keyword evidence="2" id="KW-0472">Membrane</keyword>
<feature type="transmembrane region" description="Helical" evidence="2">
    <location>
        <begin position="7"/>
        <end position="27"/>
    </location>
</feature>
<sequence>MNRGREVMVGAVILVGVLVTVVGTLWLKGSNFGRPSTRVDVLVAEIGQLSEGNQVRFRGVPVGRVTGFEVEPGGEAVRILLNLNQAPDLPPDVAALVAPQSLFGEWQVELISRSALAFDYFDVPSGAERQGVPVLGGFTMPDITRLTAAAYDISQNLSVLTDRVDRAFNEESADNIRLAIENIQEASENVANLIDQQAQTFANVSGQVEQAASEIGAAAAVGRRVLERADGLMASGRIDTIFDNVGSITANLDTLSANMATATTGLDMTMARAESAFARVDRLSARVEAGEGVLGQLMTDTVLVTRASDVLTQLDLLLADLRENPKRYVRLSIF</sequence>
<evidence type="ECO:0000313" key="4">
    <source>
        <dbReference type="EMBL" id="MEK9501827.1"/>
    </source>
</evidence>